<comment type="caution">
    <text evidence="1">The sequence shown here is derived from an EMBL/GenBank/DDBJ whole genome shotgun (WGS) entry which is preliminary data.</text>
</comment>
<accession>A0A4Y7TKZ7</accession>
<gene>
    <name evidence="1" type="ORF">FA13DRAFT_1914978</name>
</gene>
<dbReference type="OrthoDB" id="3199698at2759"/>
<dbReference type="EMBL" id="QPFP01000008">
    <property type="protein sequence ID" value="TEB34846.1"/>
    <property type="molecule type" value="Genomic_DNA"/>
</dbReference>
<evidence type="ECO:0000313" key="1">
    <source>
        <dbReference type="EMBL" id="TEB34846.1"/>
    </source>
</evidence>
<name>A0A4Y7TKZ7_COPMI</name>
<protein>
    <submittedName>
        <fullName evidence="1">Uncharacterized protein</fullName>
    </submittedName>
</protein>
<dbReference type="Pfam" id="PF18759">
    <property type="entry name" value="Plavaka"/>
    <property type="match status" value="1"/>
</dbReference>
<reference evidence="1 2" key="1">
    <citation type="journal article" date="2019" name="Nat. Ecol. Evol.">
        <title>Megaphylogeny resolves global patterns of mushroom evolution.</title>
        <authorList>
            <person name="Varga T."/>
            <person name="Krizsan K."/>
            <person name="Foldi C."/>
            <person name="Dima B."/>
            <person name="Sanchez-Garcia M."/>
            <person name="Sanchez-Ramirez S."/>
            <person name="Szollosi G.J."/>
            <person name="Szarkandi J.G."/>
            <person name="Papp V."/>
            <person name="Albert L."/>
            <person name="Andreopoulos W."/>
            <person name="Angelini C."/>
            <person name="Antonin V."/>
            <person name="Barry K.W."/>
            <person name="Bougher N.L."/>
            <person name="Buchanan P."/>
            <person name="Buyck B."/>
            <person name="Bense V."/>
            <person name="Catcheside P."/>
            <person name="Chovatia M."/>
            <person name="Cooper J."/>
            <person name="Damon W."/>
            <person name="Desjardin D."/>
            <person name="Finy P."/>
            <person name="Geml J."/>
            <person name="Haridas S."/>
            <person name="Hughes K."/>
            <person name="Justo A."/>
            <person name="Karasinski D."/>
            <person name="Kautmanova I."/>
            <person name="Kiss B."/>
            <person name="Kocsube S."/>
            <person name="Kotiranta H."/>
            <person name="LaButti K.M."/>
            <person name="Lechner B.E."/>
            <person name="Liimatainen K."/>
            <person name="Lipzen A."/>
            <person name="Lukacs Z."/>
            <person name="Mihaltcheva S."/>
            <person name="Morgado L.N."/>
            <person name="Niskanen T."/>
            <person name="Noordeloos M.E."/>
            <person name="Ohm R.A."/>
            <person name="Ortiz-Santana B."/>
            <person name="Ovrebo C."/>
            <person name="Racz N."/>
            <person name="Riley R."/>
            <person name="Savchenko A."/>
            <person name="Shiryaev A."/>
            <person name="Soop K."/>
            <person name="Spirin V."/>
            <person name="Szebenyi C."/>
            <person name="Tomsovsky M."/>
            <person name="Tulloss R.E."/>
            <person name="Uehling J."/>
            <person name="Grigoriev I.V."/>
            <person name="Vagvolgyi C."/>
            <person name="Papp T."/>
            <person name="Martin F.M."/>
            <person name="Miettinen O."/>
            <person name="Hibbett D.S."/>
            <person name="Nagy L.G."/>
        </authorList>
    </citation>
    <scope>NUCLEOTIDE SEQUENCE [LARGE SCALE GENOMIC DNA]</scope>
    <source>
        <strain evidence="1 2">FP101781</strain>
    </source>
</reference>
<keyword evidence="2" id="KW-1185">Reference proteome</keyword>
<proteinExistence type="predicted"/>
<sequence>MGACVSWLAPFVAGAPRRALVAARVVIELQSIKDGKPLPKHARPAPLPTETAHMPSNPWAPFSSRLEFNFAYHHYVDRKSPKSAINTGLDLWLAAKLDVLKSDKCEPLPWANAEGVYAMIDKIQEGVAPFHTVYFQYKGPLPTHPPAWMTTKFELCMRDARQVLREQLRNKEFNDQFNAAPYQQYDSKNERVFSNLMSGNWPWREATKIHSNDPSTDGAMLVPVVSGLDKTTVSVATGSQEYHPFYISLGNLSNAAHRGHVDSVIPVAFLPIPKVSKRQKRRKDYQRFARQLYHECIAYIFSPLRAGMTTLEIVQCPDGHLRHAVYSIGPVIADYPEQVWLSGIVQGWCPKCLARPENLDDPSARRRTHEKTDFAINTYSPTEIWERFGIRDDVVPFTHHFPRADIHELMAPNLLHQLIKGTFKDHIVTWVNEYIHANHPEARALEIIQDIDRRISGVPTFPGLCRFKDGRDFNQWTGDDSKALMKVSIHDFNCRIRPERMVQCLAVFMNICYILQRNAISASALTEATAELEKFHKLRSVFVEEGSRQHTSLPRQHALSHFIPVVQNFGSPNGLCSSITESRHITAVKEPWRRSNQFNTLPQMLTIMVRIEKMEALQRRFHSQRMLEGTTAWYTAMQMSVSFLDAPAGGEEHGGDTEAGDSEVEMEEDWRLDDVGPVQGPRLASSVKLSQTRERLENYPRELNELAAAIQEPQFVDAFLQYLHEQRHPTTPIPDPIQQYLSFSGRIYVHHSAVARFFAPSDACGSGGMQRETIRCNRYWKGSVQRDTILVSQSDEPGMYGMIVARLRLLFEFVDAQTKERHECALVQWFLTQGEEPDPLTGLWKVAPEEEGGVAPLQVISLSTIVRGVHLLPVYGKGRLPESYCYTTALEKFQEYYVNSFIDHHAHELLVV</sequence>
<dbReference type="AlphaFoldDB" id="A0A4Y7TKZ7"/>
<evidence type="ECO:0000313" key="2">
    <source>
        <dbReference type="Proteomes" id="UP000298030"/>
    </source>
</evidence>
<dbReference type="InterPro" id="IPR041078">
    <property type="entry name" value="Plavaka"/>
</dbReference>
<dbReference type="Proteomes" id="UP000298030">
    <property type="component" value="Unassembled WGS sequence"/>
</dbReference>
<organism evidence="1 2">
    <name type="scientific">Coprinellus micaceus</name>
    <name type="common">Glistening ink-cap mushroom</name>
    <name type="synonym">Coprinus micaceus</name>
    <dbReference type="NCBI Taxonomy" id="71717"/>
    <lineage>
        <taxon>Eukaryota</taxon>
        <taxon>Fungi</taxon>
        <taxon>Dikarya</taxon>
        <taxon>Basidiomycota</taxon>
        <taxon>Agaricomycotina</taxon>
        <taxon>Agaricomycetes</taxon>
        <taxon>Agaricomycetidae</taxon>
        <taxon>Agaricales</taxon>
        <taxon>Agaricineae</taxon>
        <taxon>Psathyrellaceae</taxon>
        <taxon>Coprinellus</taxon>
    </lineage>
</organism>